<organism evidence="3 4">
    <name type="scientific">Ascobolus immersus RN42</name>
    <dbReference type="NCBI Taxonomy" id="1160509"/>
    <lineage>
        <taxon>Eukaryota</taxon>
        <taxon>Fungi</taxon>
        <taxon>Dikarya</taxon>
        <taxon>Ascomycota</taxon>
        <taxon>Pezizomycotina</taxon>
        <taxon>Pezizomycetes</taxon>
        <taxon>Pezizales</taxon>
        <taxon>Ascobolaceae</taxon>
        <taxon>Ascobolus</taxon>
    </lineage>
</organism>
<keyword evidence="4" id="KW-1185">Reference proteome</keyword>
<feature type="compositionally biased region" description="Low complexity" evidence="1">
    <location>
        <begin position="120"/>
        <end position="131"/>
    </location>
</feature>
<feature type="chain" id="PRO_5018087924" evidence="2">
    <location>
        <begin position="21"/>
        <end position="214"/>
    </location>
</feature>
<proteinExistence type="predicted"/>
<name>A0A3N4IG50_ASCIM</name>
<protein>
    <submittedName>
        <fullName evidence="3">Uncharacterized protein</fullName>
    </submittedName>
</protein>
<feature type="region of interest" description="Disordered" evidence="1">
    <location>
        <begin position="58"/>
        <end position="138"/>
    </location>
</feature>
<dbReference type="EMBL" id="ML119667">
    <property type="protein sequence ID" value="RPA83110.1"/>
    <property type="molecule type" value="Genomic_DNA"/>
</dbReference>
<keyword evidence="2" id="KW-0732">Signal</keyword>
<feature type="compositionally biased region" description="Low complexity" evidence="1">
    <location>
        <begin position="77"/>
        <end position="97"/>
    </location>
</feature>
<accession>A0A3N4IG50</accession>
<dbReference type="AlphaFoldDB" id="A0A3N4IG50"/>
<feature type="signal peptide" evidence="2">
    <location>
        <begin position="1"/>
        <end position="20"/>
    </location>
</feature>
<sequence length="214" mass="22840">MRFSIPTLATLATVALTVTASPTPNDNSNLAARDAHKFHHGVFNVDKRSLEQFRRDRIVILPRQNNSTTTTTPPPKDTTTTTKTTTDLPPTNVTTTPPLKPTDKPDDEDDKDDEEDKSTTKTTKTTTKTTITPPPKPVTTKVIHTVTAEDGAVQVTTTDLVVTETPQPTVIDVVEDATQTEQNPALATSGAEKKALMGLTGVVVAGLAGFAALL</sequence>
<reference evidence="3 4" key="1">
    <citation type="journal article" date="2018" name="Nat. Ecol. Evol.">
        <title>Pezizomycetes genomes reveal the molecular basis of ectomycorrhizal truffle lifestyle.</title>
        <authorList>
            <person name="Murat C."/>
            <person name="Payen T."/>
            <person name="Noel B."/>
            <person name="Kuo A."/>
            <person name="Morin E."/>
            <person name="Chen J."/>
            <person name="Kohler A."/>
            <person name="Krizsan K."/>
            <person name="Balestrini R."/>
            <person name="Da Silva C."/>
            <person name="Montanini B."/>
            <person name="Hainaut M."/>
            <person name="Levati E."/>
            <person name="Barry K.W."/>
            <person name="Belfiori B."/>
            <person name="Cichocki N."/>
            <person name="Clum A."/>
            <person name="Dockter R.B."/>
            <person name="Fauchery L."/>
            <person name="Guy J."/>
            <person name="Iotti M."/>
            <person name="Le Tacon F."/>
            <person name="Lindquist E.A."/>
            <person name="Lipzen A."/>
            <person name="Malagnac F."/>
            <person name="Mello A."/>
            <person name="Molinier V."/>
            <person name="Miyauchi S."/>
            <person name="Poulain J."/>
            <person name="Riccioni C."/>
            <person name="Rubini A."/>
            <person name="Sitrit Y."/>
            <person name="Splivallo R."/>
            <person name="Traeger S."/>
            <person name="Wang M."/>
            <person name="Zifcakova L."/>
            <person name="Wipf D."/>
            <person name="Zambonelli A."/>
            <person name="Paolocci F."/>
            <person name="Nowrousian M."/>
            <person name="Ottonello S."/>
            <person name="Baldrian P."/>
            <person name="Spatafora J.W."/>
            <person name="Henrissat B."/>
            <person name="Nagy L.G."/>
            <person name="Aury J.M."/>
            <person name="Wincker P."/>
            <person name="Grigoriev I.V."/>
            <person name="Bonfante P."/>
            <person name="Martin F.M."/>
        </authorList>
    </citation>
    <scope>NUCLEOTIDE SEQUENCE [LARGE SCALE GENOMIC DNA]</scope>
    <source>
        <strain evidence="3 4">RN42</strain>
    </source>
</reference>
<evidence type="ECO:0000256" key="2">
    <source>
        <dbReference type="SAM" id="SignalP"/>
    </source>
</evidence>
<evidence type="ECO:0000313" key="3">
    <source>
        <dbReference type="EMBL" id="RPA83110.1"/>
    </source>
</evidence>
<evidence type="ECO:0000256" key="1">
    <source>
        <dbReference type="SAM" id="MobiDB-lite"/>
    </source>
</evidence>
<gene>
    <name evidence="3" type="ORF">BJ508DRAFT_413759</name>
</gene>
<feature type="compositionally biased region" description="Acidic residues" evidence="1">
    <location>
        <begin position="105"/>
        <end position="116"/>
    </location>
</feature>
<dbReference type="Proteomes" id="UP000275078">
    <property type="component" value="Unassembled WGS sequence"/>
</dbReference>
<evidence type="ECO:0000313" key="4">
    <source>
        <dbReference type="Proteomes" id="UP000275078"/>
    </source>
</evidence>